<dbReference type="GO" id="GO:0051539">
    <property type="term" value="F:4 iron, 4 sulfur cluster binding"/>
    <property type="evidence" value="ECO:0007669"/>
    <property type="project" value="UniProtKB-KW"/>
</dbReference>
<dbReference type="PANTHER" id="PTHR43724:SF1">
    <property type="entry name" value="PYRUVATE SYNTHASE SUBUNIT PORD"/>
    <property type="match status" value="1"/>
</dbReference>
<keyword evidence="9" id="KW-1185">Reference proteome</keyword>
<dbReference type="GO" id="GO:0046872">
    <property type="term" value="F:metal ion binding"/>
    <property type="evidence" value="ECO:0007669"/>
    <property type="project" value="UniProtKB-KW"/>
</dbReference>
<keyword evidence="4" id="KW-0677">Repeat</keyword>
<reference evidence="8 9" key="1">
    <citation type="submission" date="2016-12" db="EMBL/GenBank/DDBJ databases">
        <authorList>
            <person name="Song W.-J."/>
            <person name="Kurnit D.M."/>
        </authorList>
    </citation>
    <scope>NUCLEOTIDE SEQUENCE [LARGE SCALE GENOMIC DNA]</scope>
    <source>
        <strain evidence="8 9">DSM 18488</strain>
    </source>
</reference>
<dbReference type="RefSeq" id="WP_073613468.1">
    <property type="nucleotide sequence ID" value="NZ_FRFE01000009.1"/>
</dbReference>
<dbReference type="Pfam" id="PF12838">
    <property type="entry name" value="Fer4_7"/>
    <property type="match status" value="1"/>
</dbReference>
<keyword evidence="8" id="KW-0670">Pyruvate</keyword>
<dbReference type="EMBL" id="FRFE01000009">
    <property type="protein sequence ID" value="SHO48167.1"/>
    <property type="molecule type" value="Genomic_DNA"/>
</dbReference>
<dbReference type="PROSITE" id="PS51379">
    <property type="entry name" value="4FE4S_FER_2"/>
    <property type="match status" value="2"/>
</dbReference>
<evidence type="ECO:0000256" key="1">
    <source>
        <dbReference type="ARBA" id="ARBA00001966"/>
    </source>
</evidence>
<dbReference type="PANTHER" id="PTHR43724">
    <property type="entry name" value="PYRUVATE SYNTHASE SUBUNIT PORD"/>
    <property type="match status" value="1"/>
</dbReference>
<organism evidence="8 9">
    <name type="scientific">Desulfopila aestuarii DSM 18488</name>
    <dbReference type="NCBI Taxonomy" id="1121416"/>
    <lineage>
        <taxon>Bacteria</taxon>
        <taxon>Pseudomonadati</taxon>
        <taxon>Thermodesulfobacteriota</taxon>
        <taxon>Desulfobulbia</taxon>
        <taxon>Desulfobulbales</taxon>
        <taxon>Desulfocapsaceae</taxon>
        <taxon>Desulfopila</taxon>
    </lineage>
</organism>
<accession>A0A1M7Y691</accession>
<evidence type="ECO:0000256" key="4">
    <source>
        <dbReference type="ARBA" id="ARBA00022737"/>
    </source>
</evidence>
<dbReference type="AlphaFoldDB" id="A0A1M7Y691"/>
<sequence>MAEKVKTIYGPCALVYCSTKTGTWRIVRPQIDGEKCVLCGICEKYCPTGVVNTIKMKTEDKKKAEGRVEIDMTYCKGCGICANVCPHDSITMIDEREA</sequence>
<evidence type="ECO:0000256" key="6">
    <source>
        <dbReference type="ARBA" id="ARBA00023014"/>
    </source>
</evidence>
<keyword evidence="6" id="KW-0411">Iron-sulfur</keyword>
<proteinExistence type="predicted"/>
<keyword evidence="5" id="KW-0408">Iron</keyword>
<evidence type="ECO:0000313" key="9">
    <source>
        <dbReference type="Proteomes" id="UP000184603"/>
    </source>
</evidence>
<evidence type="ECO:0000256" key="2">
    <source>
        <dbReference type="ARBA" id="ARBA00022485"/>
    </source>
</evidence>
<dbReference type="InterPro" id="IPR017900">
    <property type="entry name" value="4Fe4S_Fe_S_CS"/>
</dbReference>
<dbReference type="NCBIfam" id="TIGR02179">
    <property type="entry name" value="PorD_KorD"/>
    <property type="match status" value="1"/>
</dbReference>
<name>A0A1M7Y691_9BACT</name>
<dbReference type="GO" id="GO:0016625">
    <property type="term" value="F:oxidoreductase activity, acting on the aldehyde or oxo group of donors, iron-sulfur protein as acceptor"/>
    <property type="evidence" value="ECO:0007669"/>
    <property type="project" value="InterPro"/>
</dbReference>
<evidence type="ECO:0000256" key="3">
    <source>
        <dbReference type="ARBA" id="ARBA00022723"/>
    </source>
</evidence>
<dbReference type="Gene3D" id="3.30.70.20">
    <property type="match status" value="2"/>
</dbReference>
<dbReference type="OrthoDB" id="9808559at2"/>
<keyword evidence="2" id="KW-0004">4Fe-4S</keyword>
<dbReference type="STRING" id="1121416.SAMN02745220_02168"/>
<dbReference type="SUPFAM" id="SSF54862">
    <property type="entry name" value="4Fe-4S ferredoxins"/>
    <property type="match status" value="1"/>
</dbReference>
<evidence type="ECO:0000259" key="7">
    <source>
        <dbReference type="PROSITE" id="PS51379"/>
    </source>
</evidence>
<evidence type="ECO:0000313" key="8">
    <source>
        <dbReference type="EMBL" id="SHO48167.1"/>
    </source>
</evidence>
<dbReference type="InterPro" id="IPR017896">
    <property type="entry name" value="4Fe4S_Fe-S-bd"/>
</dbReference>
<dbReference type="InterPro" id="IPR011898">
    <property type="entry name" value="PorD_KorD"/>
</dbReference>
<comment type="cofactor">
    <cofactor evidence="1">
        <name>[4Fe-4S] cluster</name>
        <dbReference type="ChEBI" id="CHEBI:49883"/>
    </cofactor>
</comment>
<dbReference type="Proteomes" id="UP000184603">
    <property type="component" value="Unassembled WGS sequence"/>
</dbReference>
<protein>
    <submittedName>
        <fullName evidence="8">Pyruvate ferredoxin oxidoreductase delta subunit</fullName>
    </submittedName>
</protein>
<dbReference type="PROSITE" id="PS00198">
    <property type="entry name" value="4FE4S_FER_1"/>
    <property type="match status" value="2"/>
</dbReference>
<gene>
    <name evidence="8" type="ORF">SAMN02745220_02168</name>
</gene>
<keyword evidence="3" id="KW-0479">Metal-binding</keyword>
<feature type="domain" description="4Fe-4S ferredoxin-type" evidence="7">
    <location>
        <begin position="27"/>
        <end position="56"/>
    </location>
</feature>
<feature type="domain" description="4Fe-4S ferredoxin-type" evidence="7">
    <location>
        <begin position="66"/>
        <end position="95"/>
    </location>
</feature>
<evidence type="ECO:0000256" key="5">
    <source>
        <dbReference type="ARBA" id="ARBA00023004"/>
    </source>
</evidence>